<keyword evidence="2" id="KW-1185">Reference proteome</keyword>
<evidence type="ECO:0000313" key="1">
    <source>
        <dbReference type="EMBL" id="CZT21883.1"/>
    </source>
</evidence>
<dbReference type="RefSeq" id="XP_023628772.1">
    <property type="nucleotide sequence ID" value="XM_023773004.1"/>
</dbReference>
<dbReference type="GeneID" id="35602861"/>
<name>A0A2D3VL41_9PEZI</name>
<dbReference type="AlphaFoldDB" id="A0A2D3VL41"/>
<sequence length="241" mass="27835">MSHAAAKVFDIPELFEMILIEVTLQAIADEDSKKFNPGLWEEWESRRHREMEPITSLSRLKVVNRTFSNCIRQSSKIQRAMFSGPISTSIDCNKGGLVRPLRWFNTNVLGTYDTGRSPGYLSKFGYEDSNVIKNGINTVKRTKDYESTPLHRLALFRQTKAKHPQASWRRVNLGVDAIQDRVMRMFIKFRRPRGFGENQNTYVEDWVFNANSTLGDVFDHFTEVVDRTSVGHGRRALLFNK</sequence>
<reference evidence="1 2" key="1">
    <citation type="submission" date="2016-03" db="EMBL/GenBank/DDBJ databases">
        <authorList>
            <person name="Ploux O."/>
        </authorList>
    </citation>
    <scope>NUCLEOTIDE SEQUENCE [LARGE SCALE GENOMIC DNA]</scope>
    <source>
        <strain evidence="1 2">URUG2</strain>
    </source>
</reference>
<dbReference type="EMBL" id="FJUY01000012">
    <property type="protein sequence ID" value="CZT21883.1"/>
    <property type="molecule type" value="Genomic_DNA"/>
</dbReference>
<accession>A0A2D3VL41</accession>
<dbReference type="OrthoDB" id="3648185at2759"/>
<protein>
    <submittedName>
        <fullName evidence="1">Uncharacterized protein</fullName>
    </submittedName>
</protein>
<gene>
    <name evidence="1" type="ORF">RCC_07749</name>
</gene>
<dbReference type="Proteomes" id="UP000225277">
    <property type="component" value="Unassembled WGS sequence"/>
</dbReference>
<evidence type="ECO:0000313" key="2">
    <source>
        <dbReference type="Proteomes" id="UP000225277"/>
    </source>
</evidence>
<organism evidence="1 2">
    <name type="scientific">Ramularia collo-cygni</name>
    <dbReference type="NCBI Taxonomy" id="112498"/>
    <lineage>
        <taxon>Eukaryota</taxon>
        <taxon>Fungi</taxon>
        <taxon>Dikarya</taxon>
        <taxon>Ascomycota</taxon>
        <taxon>Pezizomycotina</taxon>
        <taxon>Dothideomycetes</taxon>
        <taxon>Dothideomycetidae</taxon>
        <taxon>Mycosphaerellales</taxon>
        <taxon>Mycosphaerellaceae</taxon>
        <taxon>Ramularia</taxon>
    </lineage>
</organism>
<proteinExistence type="predicted"/>